<gene>
    <name evidence="1" type="ORF">HDC11637</name>
</gene>
<organism evidence="1">
    <name type="scientific">Drosophila melanogaster</name>
    <name type="common">Fruit fly</name>
    <dbReference type="NCBI Taxonomy" id="7227"/>
    <lineage>
        <taxon>Eukaryota</taxon>
        <taxon>Metazoa</taxon>
        <taxon>Ecdysozoa</taxon>
        <taxon>Arthropoda</taxon>
        <taxon>Hexapoda</taxon>
        <taxon>Insecta</taxon>
        <taxon>Pterygota</taxon>
        <taxon>Neoptera</taxon>
        <taxon>Endopterygota</taxon>
        <taxon>Diptera</taxon>
        <taxon>Brachycera</taxon>
        <taxon>Muscomorpha</taxon>
        <taxon>Ephydroidea</taxon>
        <taxon>Drosophilidae</taxon>
        <taxon>Drosophila</taxon>
        <taxon>Sophophora</taxon>
    </lineage>
</organism>
<evidence type="ECO:0000313" key="1">
    <source>
        <dbReference type="EMBL" id="DAA03142.1"/>
    </source>
</evidence>
<dbReference type="EMBL" id="BK002299">
    <property type="protein sequence ID" value="DAA03142.1"/>
    <property type="molecule type" value="Genomic_DNA"/>
</dbReference>
<name>Q6IKR7_DROME</name>
<protein>
    <submittedName>
        <fullName evidence="1">HDC11637</fullName>
    </submittedName>
</protein>
<sequence>MHPIAHFPVHPLHSRYAGSVPSAPSAKVLLATYAEVKAMLPSHKSLQTATNAVQECLNDIKIWAAKWDTAINC</sequence>
<accession>Q6IKR7</accession>
<proteinExistence type="predicted"/>
<dbReference type="AlphaFoldDB" id="Q6IKR7"/>
<reference evidence="1" key="1">
    <citation type="journal article" date="2003" name="Genome Biol.">
        <title>An integrated gene annotation and transcriptional profiling approach towards the full gene content of the Drosophila genome.</title>
        <authorList>
            <person name="Hild M."/>
            <person name="Beckmann B."/>
            <person name="Haas S.A."/>
            <person name="Koch B."/>
            <person name="Solovyev V."/>
            <person name="Busold C."/>
            <person name="Fellenberg K."/>
            <person name="Boutros M."/>
            <person name="Vingron M."/>
            <person name="Sauer F."/>
            <person name="Hoheisel J.D."/>
            <person name="Paro R."/>
        </authorList>
    </citation>
    <scope>NUCLEOTIDE SEQUENCE</scope>
</reference>